<feature type="transmembrane region" description="Helical" evidence="3">
    <location>
        <begin position="43"/>
        <end position="61"/>
    </location>
</feature>
<keyword evidence="3" id="KW-0472">Membrane</keyword>
<comment type="caution">
    <text evidence="4">The sequence shown here is derived from an EMBL/GenBank/DDBJ whole genome shotgun (WGS) entry which is preliminary data.</text>
</comment>
<evidence type="ECO:0000256" key="2">
    <source>
        <dbReference type="SAM" id="MobiDB-lite"/>
    </source>
</evidence>
<protein>
    <recommendedName>
        <fullName evidence="6">Cell division protein FtsL</fullName>
    </recommendedName>
</protein>
<name>A0A369BMK9_9BACL</name>
<organism evidence="4 5">
    <name type="scientific">Fontibacillus phaseoli</name>
    <dbReference type="NCBI Taxonomy" id="1416533"/>
    <lineage>
        <taxon>Bacteria</taxon>
        <taxon>Bacillati</taxon>
        <taxon>Bacillota</taxon>
        <taxon>Bacilli</taxon>
        <taxon>Bacillales</taxon>
        <taxon>Paenibacillaceae</taxon>
        <taxon>Fontibacillus</taxon>
    </lineage>
</organism>
<keyword evidence="1" id="KW-0175">Coiled coil</keyword>
<feature type="compositionally biased region" description="Basic and acidic residues" evidence="2">
    <location>
        <begin position="10"/>
        <end position="22"/>
    </location>
</feature>
<dbReference type="OrthoDB" id="2988583at2"/>
<evidence type="ECO:0000256" key="1">
    <source>
        <dbReference type="SAM" id="Coils"/>
    </source>
</evidence>
<reference evidence="4 5" key="1">
    <citation type="submission" date="2018-07" db="EMBL/GenBank/DDBJ databases">
        <title>Genomic Encyclopedia of Type Strains, Phase III (KMG-III): the genomes of soil and plant-associated and newly described type strains.</title>
        <authorList>
            <person name="Whitman W."/>
        </authorList>
    </citation>
    <scope>NUCLEOTIDE SEQUENCE [LARGE SCALE GENOMIC DNA]</scope>
    <source>
        <strain evidence="4 5">CECT 8333</strain>
    </source>
</reference>
<evidence type="ECO:0000256" key="3">
    <source>
        <dbReference type="SAM" id="Phobius"/>
    </source>
</evidence>
<keyword evidence="5" id="KW-1185">Reference proteome</keyword>
<keyword evidence="3" id="KW-1133">Transmembrane helix</keyword>
<dbReference type="EMBL" id="QPJW01000001">
    <property type="protein sequence ID" value="RCX22820.1"/>
    <property type="molecule type" value="Genomic_DNA"/>
</dbReference>
<evidence type="ECO:0000313" key="4">
    <source>
        <dbReference type="EMBL" id="RCX22820.1"/>
    </source>
</evidence>
<dbReference type="AlphaFoldDB" id="A0A369BMK9"/>
<dbReference type="RefSeq" id="WP_114494773.1">
    <property type="nucleotide sequence ID" value="NZ_QPJW01000001.1"/>
</dbReference>
<proteinExistence type="predicted"/>
<feature type="coiled-coil region" evidence="1">
    <location>
        <begin position="80"/>
        <end position="107"/>
    </location>
</feature>
<sequence>MAYTRGNLAVKEKTAERGHQNPRYRETTKVVTRRSSLPVKEKLLYMVTILFCVAVMGGLLWQNANLYSIKREMYNLDTEMQTMTVEVKELSVQKEKLEEEIPAKAAALGYVEQQEGFHIQVPSNSQATGPVDEVTTAKK</sequence>
<gene>
    <name evidence="4" type="ORF">DFP94_101405</name>
</gene>
<keyword evidence="3" id="KW-0812">Transmembrane</keyword>
<accession>A0A369BMK9</accession>
<dbReference type="Proteomes" id="UP000253090">
    <property type="component" value="Unassembled WGS sequence"/>
</dbReference>
<feature type="region of interest" description="Disordered" evidence="2">
    <location>
        <begin position="1"/>
        <end position="22"/>
    </location>
</feature>
<evidence type="ECO:0000313" key="5">
    <source>
        <dbReference type="Proteomes" id="UP000253090"/>
    </source>
</evidence>
<evidence type="ECO:0008006" key="6">
    <source>
        <dbReference type="Google" id="ProtNLM"/>
    </source>
</evidence>